<evidence type="ECO:0008006" key="4">
    <source>
        <dbReference type="Google" id="ProtNLM"/>
    </source>
</evidence>
<evidence type="ECO:0000313" key="3">
    <source>
        <dbReference type="Proteomes" id="UP000544872"/>
    </source>
</evidence>
<dbReference type="AlphaFoldDB" id="A0A7X0DN87"/>
<accession>A0A7X0DN87</accession>
<dbReference type="SUPFAM" id="SSF52833">
    <property type="entry name" value="Thioredoxin-like"/>
    <property type="match status" value="1"/>
</dbReference>
<name>A0A7X0DN87_NOVIT</name>
<proteinExistence type="predicted"/>
<feature type="chain" id="PRO_5031240697" description="CopG protein" evidence="1">
    <location>
        <begin position="24"/>
        <end position="143"/>
    </location>
</feature>
<comment type="caution">
    <text evidence="2">The sequence shown here is derived from an EMBL/GenBank/DDBJ whole genome shotgun (WGS) entry which is preliminary data.</text>
</comment>
<dbReference type="RefSeq" id="WP_184263916.1">
    <property type="nucleotide sequence ID" value="NZ_JACIIX010000009.1"/>
</dbReference>
<evidence type="ECO:0000256" key="1">
    <source>
        <dbReference type="SAM" id="SignalP"/>
    </source>
</evidence>
<sequence>MRRHMMMALVAAGVLMPVAPAMAGEMTLYKNPQCGCCEGHAAYLEQQGYRVKVVTTDALARVKTMAGVPPQLESCHTIMVDGYVVEGHVPVSAIKKLLTEKPAVRGIALAGMPQGSPGMSGEKDGPFVVESFGGGQTAVFAVE</sequence>
<reference evidence="2 3" key="1">
    <citation type="submission" date="2020-08" db="EMBL/GenBank/DDBJ databases">
        <title>Genomic Encyclopedia of Type Strains, Phase IV (KMG-IV): sequencing the most valuable type-strain genomes for metagenomic binning, comparative biology and taxonomic classification.</title>
        <authorList>
            <person name="Goeker M."/>
        </authorList>
    </citation>
    <scope>NUCLEOTIDE SEQUENCE [LARGE SCALE GENOMIC DNA]</scope>
    <source>
        <strain evidence="2 3">DSM 11590</strain>
    </source>
</reference>
<protein>
    <recommendedName>
        <fullName evidence="4">CopG protein</fullName>
    </recommendedName>
</protein>
<gene>
    <name evidence="2" type="ORF">FHS48_002534</name>
</gene>
<dbReference type="Pfam" id="PF04214">
    <property type="entry name" value="DUF411"/>
    <property type="match status" value="1"/>
</dbReference>
<dbReference type="InterPro" id="IPR007332">
    <property type="entry name" value="DUF411"/>
</dbReference>
<keyword evidence="3" id="KW-1185">Reference proteome</keyword>
<dbReference type="InterPro" id="IPR036249">
    <property type="entry name" value="Thioredoxin-like_sf"/>
</dbReference>
<keyword evidence="1" id="KW-0732">Signal</keyword>
<dbReference type="Proteomes" id="UP000544872">
    <property type="component" value="Unassembled WGS sequence"/>
</dbReference>
<evidence type="ECO:0000313" key="2">
    <source>
        <dbReference type="EMBL" id="MBB6211099.1"/>
    </source>
</evidence>
<organism evidence="2 3">
    <name type="scientific">Novispirillum itersonii</name>
    <name type="common">Aquaspirillum itersonii</name>
    <dbReference type="NCBI Taxonomy" id="189"/>
    <lineage>
        <taxon>Bacteria</taxon>
        <taxon>Pseudomonadati</taxon>
        <taxon>Pseudomonadota</taxon>
        <taxon>Alphaproteobacteria</taxon>
        <taxon>Rhodospirillales</taxon>
        <taxon>Novispirillaceae</taxon>
        <taxon>Novispirillum</taxon>
    </lineage>
</organism>
<dbReference type="EMBL" id="JACIIX010000009">
    <property type="protein sequence ID" value="MBB6211099.1"/>
    <property type="molecule type" value="Genomic_DNA"/>
</dbReference>
<feature type="signal peptide" evidence="1">
    <location>
        <begin position="1"/>
        <end position="23"/>
    </location>
</feature>